<sequence>MGDTHIGLDAIIPDSDLISIKDKLSSCVPEMDLNIVSEAVMCELCVAALHTTFSFKTKCQETEEYLQNCIRNQRNTSAIDLSQITISVNQSNDLNNEFEHISSQEVEVPAKINERIKTFGIHIKQEPIDKDTCENEETYDVIDENTDETYNDEDVHREYKCLICNKTYKREIGLTAHMRMHETERHLPQKASATEISSYNMNEIREFLPKQTDTADSVCEICQKRFYRQFAHKQSLIGHLQVHSKNNVENLQTTIIKSEPVEVYTNEITKQNNEKSWLLHSNSLIENGSLLKRSNSSLNNGQNRTYENIIKTESYTNEVESCSFIKMEQNEVDCVETAC</sequence>
<dbReference type="GO" id="GO:0008270">
    <property type="term" value="F:zinc ion binding"/>
    <property type="evidence" value="ECO:0007669"/>
    <property type="project" value="UniProtKB-KW"/>
</dbReference>
<accession>A0A8K0GD72</accession>
<dbReference type="PROSITE" id="PS50157">
    <property type="entry name" value="ZINC_FINGER_C2H2_2"/>
    <property type="match status" value="1"/>
</dbReference>
<evidence type="ECO:0000259" key="2">
    <source>
        <dbReference type="PROSITE" id="PS50157"/>
    </source>
</evidence>
<feature type="domain" description="C2H2-type" evidence="2">
    <location>
        <begin position="159"/>
        <end position="186"/>
    </location>
</feature>
<keyword evidence="4" id="KW-1185">Reference proteome</keyword>
<protein>
    <recommendedName>
        <fullName evidence="2">C2H2-type domain-containing protein</fullName>
    </recommendedName>
</protein>
<evidence type="ECO:0000313" key="4">
    <source>
        <dbReference type="Proteomes" id="UP000801492"/>
    </source>
</evidence>
<keyword evidence="1" id="KW-0862">Zinc</keyword>
<keyword evidence="1" id="KW-0863">Zinc-finger</keyword>
<comment type="caution">
    <text evidence="3">The sequence shown here is derived from an EMBL/GenBank/DDBJ whole genome shotgun (WGS) entry which is preliminary data.</text>
</comment>
<reference evidence="3" key="1">
    <citation type="submission" date="2019-08" db="EMBL/GenBank/DDBJ databases">
        <title>The genome of the North American firefly Photinus pyralis.</title>
        <authorList>
            <consortium name="Photinus pyralis genome working group"/>
            <person name="Fallon T.R."/>
            <person name="Sander Lower S.E."/>
            <person name="Weng J.-K."/>
        </authorList>
    </citation>
    <scope>NUCLEOTIDE SEQUENCE</scope>
    <source>
        <strain evidence="3">TRF0915ILg1</strain>
        <tissue evidence="3">Whole body</tissue>
    </source>
</reference>
<dbReference type="Proteomes" id="UP000801492">
    <property type="component" value="Unassembled WGS sequence"/>
</dbReference>
<evidence type="ECO:0000313" key="3">
    <source>
        <dbReference type="EMBL" id="KAF2893983.1"/>
    </source>
</evidence>
<keyword evidence="1" id="KW-0479">Metal-binding</keyword>
<dbReference type="PROSITE" id="PS00028">
    <property type="entry name" value="ZINC_FINGER_C2H2_1"/>
    <property type="match status" value="1"/>
</dbReference>
<dbReference type="SMART" id="SM00355">
    <property type="entry name" value="ZnF_C2H2"/>
    <property type="match status" value="2"/>
</dbReference>
<dbReference type="InterPro" id="IPR036236">
    <property type="entry name" value="Znf_C2H2_sf"/>
</dbReference>
<dbReference type="Gene3D" id="3.30.160.60">
    <property type="entry name" value="Classic Zinc Finger"/>
    <property type="match status" value="1"/>
</dbReference>
<gene>
    <name evidence="3" type="ORF">ILUMI_12191</name>
</gene>
<dbReference type="InterPro" id="IPR013087">
    <property type="entry name" value="Znf_C2H2_type"/>
</dbReference>
<name>A0A8K0GD72_IGNLU</name>
<dbReference type="SUPFAM" id="SSF57667">
    <property type="entry name" value="beta-beta-alpha zinc fingers"/>
    <property type="match status" value="1"/>
</dbReference>
<dbReference type="OrthoDB" id="6713977at2759"/>
<dbReference type="EMBL" id="VTPC01007464">
    <property type="protein sequence ID" value="KAF2893983.1"/>
    <property type="molecule type" value="Genomic_DNA"/>
</dbReference>
<evidence type="ECO:0000256" key="1">
    <source>
        <dbReference type="PROSITE-ProRule" id="PRU00042"/>
    </source>
</evidence>
<proteinExistence type="predicted"/>
<organism evidence="3 4">
    <name type="scientific">Ignelater luminosus</name>
    <name type="common">Cucubano</name>
    <name type="synonym">Pyrophorus luminosus</name>
    <dbReference type="NCBI Taxonomy" id="2038154"/>
    <lineage>
        <taxon>Eukaryota</taxon>
        <taxon>Metazoa</taxon>
        <taxon>Ecdysozoa</taxon>
        <taxon>Arthropoda</taxon>
        <taxon>Hexapoda</taxon>
        <taxon>Insecta</taxon>
        <taxon>Pterygota</taxon>
        <taxon>Neoptera</taxon>
        <taxon>Endopterygota</taxon>
        <taxon>Coleoptera</taxon>
        <taxon>Polyphaga</taxon>
        <taxon>Elateriformia</taxon>
        <taxon>Elateroidea</taxon>
        <taxon>Elateridae</taxon>
        <taxon>Agrypninae</taxon>
        <taxon>Pyrophorini</taxon>
        <taxon>Ignelater</taxon>
    </lineage>
</organism>
<dbReference type="Pfam" id="PF00096">
    <property type="entry name" value="zf-C2H2"/>
    <property type="match status" value="1"/>
</dbReference>
<dbReference type="AlphaFoldDB" id="A0A8K0GD72"/>